<dbReference type="GO" id="GO:0046872">
    <property type="term" value="F:metal ion binding"/>
    <property type="evidence" value="ECO:0007669"/>
    <property type="project" value="UniProtKB-KW"/>
</dbReference>
<keyword evidence="1" id="KW-0479">Metal-binding</keyword>
<dbReference type="PANTHER" id="PTHR45953:SF1">
    <property type="entry name" value="IDURONATE 2-SULFATASE"/>
    <property type="match status" value="1"/>
</dbReference>
<evidence type="ECO:0000313" key="5">
    <source>
        <dbReference type="Proteomes" id="UP001304300"/>
    </source>
</evidence>
<reference evidence="4 5" key="1">
    <citation type="submission" date="2023-10" db="EMBL/GenBank/DDBJ databases">
        <title>Rubellicoccus peritrichatus gen. nov., sp. nov., isolated from an algae of coral reef tank.</title>
        <authorList>
            <person name="Luo J."/>
        </authorList>
    </citation>
    <scope>NUCLEOTIDE SEQUENCE [LARGE SCALE GENOMIC DNA]</scope>
    <source>
        <strain evidence="4 5">CR14</strain>
    </source>
</reference>
<name>A0AAQ3LAL6_9BACT</name>
<evidence type="ECO:0000259" key="3">
    <source>
        <dbReference type="Pfam" id="PF00884"/>
    </source>
</evidence>
<dbReference type="Pfam" id="PF00884">
    <property type="entry name" value="Sulfatase"/>
    <property type="match status" value="1"/>
</dbReference>
<feature type="domain" description="Sulfatase N-terminal" evidence="3">
    <location>
        <begin position="29"/>
        <end position="457"/>
    </location>
</feature>
<organism evidence="4 5">
    <name type="scientific">Rubellicoccus peritrichatus</name>
    <dbReference type="NCBI Taxonomy" id="3080537"/>
    <lineage>
        <taxon>Bacteria</taxon>
        <taxon>Pseudomonadati</taxon>
        <taxon>Verrucomicrobiota</taxon>
        <taxon>Opitutia</taxon>
        <taxon>Puniceicoccales</taxon>
        <taxon>Cerasicoccaceae</taxon>
        <taxon>Rubellicoccus</taxon>
    </lineage>
</organism>
<sequence>MAIFLRHFQYPLCLLIFLFSHLAKADKQPNILWIITDDQRADSLACFNEATRGTAESRLGYVSSPNVDKLANEGVLFTAAYCNSPACAPSRDSMHTGRYPHRHGRYGFEQTHQEADFCTPTIPETMGANGYTAAHFGKSGYRLYKWGPGLTWQSLDHYNPHVDMKNDLRKNGLTDFYRNAIWENGKQTGTEEIWYFPNDTIKRYHVFRSDGELRSKDLETRAEIDEELEILRSYTRESPDLVLGGKSPLPTKDTLDGQILEAFESYLRHPNESYKTPWGKQLEGPDTDKPLFTHLSFCFPHTPVLPPEEFRKKFQDKVYKVPEFTKEELDSLPPQLVSLQNKMDFSNMKPEEKQQAIRDYYAFCAFGDYLIGQAVQSFKQYSEKFGRDYLIIFVCGDHGWHLGEQGIEAKFAPWDTSNHGAAIVSSSDTERFPPDTVYDGFIEYVDFAPTIINMAGVDVSESQYDYLDGYPLGDVLNGDAIQRDYVLGEMNHVYGPRAYLRSKDFAFSMRVRPKNGRPGQGYAPGENITWGLTAPRDDVEMALYDLRVDPLERKNLANTNDYRDLADWFRVKLGNIVLGDGRIECDWTQENVYSVSEFALGADDKALDIPKEIIPPAT</sequence>
<evidence type="ECO:0000256" key="2">
    <source>
        <dbReference type="ARBA" id="ARBA00022801"/>
    </source>
</evidence>
<dbReference type="GO" id="GO:0008484">
    <property type="term" value="F:sulfuric ester hydrolase activity"/>
    <property type="evidence" value="ECO:0007669"/>
    <property type="project" value="TreeGrafter"/>
</dbReference>
<dbReference type="Proteomes" id="UP001304300">
    <property type="component" value="Chromosome"/>
</dbReference>
<dbReference type="InterPro" id="IPR017850">
    <property type="entry name" value="Alkaline_phosphatase_core_sf"/>
</dbReference>
<evidence type="ECO:0000313" key="4">
    <source>
        <dbReference type="EMBL" id="WOO41742.1"/>
    </source>
</evidence>
<keyword evidence="2 4" id="KW-0378">Hydrolase</keyword>
<protein>
    <submittedName>
        <fullName evidence="4">Sulfatase-like hydrolase/transferase</fullName>
    </submittedName>
</protein>
<dbReference type="SUPFAM" id="SSF53649">
    <property type="entry name" value="Alkaline phosphatase-like"/>
    <property type="match status" value="1"/>
</dbReference>
<evidence type="ECO:0000256" key="1">
    <source>
        <dbReference type="ARBA" id="ARBA00022723"/>
    </source>
</evidence>
<dbReference type="GO" id="GO:0005737">
    <property type="term" value="C:cytoplasm"/>
    <property type="evidence" value="ECO:0007669"/>
    <property type="project" value="TreeGrafter"/>
</dbReference>
<dbReference type="AlphaFoldDB" id="A0AAQ3LAL6"/>
<accession>A0AAQ3LAL6</accession>
<dbReference type="CDD" id="cd16153">
    <property type="entry name" value="sulfatase_like"/>
    <property type="match status" value="1"/>
</dbReference>
<keyword evidence="5" id="KW-1185">Reference proteome</keyword>
<gene>
    <name evidence="4" type="ORF">RZN69_01480</name>
</gene>
<dbReference type="Gene3D" id="3.40.720.10">
    <property type="entry name" value="Alkaline Phosphatase, subunit A"/>
    <property type="match status" value="1"/>
</dbReference>
<dbReference type="KEGG" id="puo:RZN69_01480"/>
<proteinExistence type="predicted"/>
<dbReference type="InterPro" id="IPR000917">
    <property type="entry name" value="Sulfatase_N"/>
</dbReference>
<dbReference type="RefSeq" id="WP_317834226.1">
    <property type="nucleotide sequence ID" value="NZ_CP136920.1"/>
</dbReference>
<dbReference type="PANTHER" id="PTHR45953">
    <property type="entry name" value="IDURONATE 2-SULFATASE"/>
    <property type="match status" value="1"/>
</dbReference>
<dbReference type="EMBL" id="CP136920">
    <property type="protein sequence ID" value="WOO41742.1"/>
    <property type="molecule type" value="Genomic_DNA"/>
</dbReference>